<proteinExistence type="predicted"/>
<gene>
    <name evidence="1" type="ORF">SIMMY50_277</name>
</gene>
<evidence type="ECO:0000313" key="1">
    <source>
        <dbReference type="EMBL" id="ANH51735.1"/>
    </source>
</evidence>
<sequence length="65" mass="7430">MTTNPQFIFVAQNSDATHSVEKLEVGRDTDTQKNLTELRKGLPFDFSFIMSEEAIYQLRQAGHIN</sequence>
<dbReference type="Proteomes" id="UP000222975">
    <property type="component" value="Segment"/>
</dbReference>
<keyword evidence="2" id="KW-1185">Reference proteome</keyword>
<dbReference type="EMBL" id="KU886223">
    <property type="protein sequence ID" value="ANH51735.1"/>
    <property type="molecule type" value="Genomic_DNA"/>
</dbReference>
<evidence type="ECO:0000313" key="2">
    <source>
        <dbReference type="Proteomes" id="UP000222975"/>
    </source>
</evidence>
<protein>
    <submittedName>
        <fullName evidence="1">Uncharacterized protein</fullName>
    </submittedName>
</protein>
<accession>A0A173GE04</accession>
<organism evidence="1 2">
    <name type="scientific">Erwinia phage vB_EamM_Simmy50</name>
    <dbReference type="NCBI Taxonomy" id="1815988"/>
    <lineage>
        <taxon>Viruses</taxon>
        <taxon>Duplodnaviria</taxon>
        <taxon>Heunggongvirae</taxon>
        <taxon>Uroviricota</taxon>
        <taxon>Caudoviricetes</taxon>
        <taxon>Chimalliviridae</taxon>
        <taxon>Agricanvirus</taxon>
        <taxon>Agricanvirus simmy50</taxon>
    </lineage>
</organism>
<name>A0A173GE04_9CAUD</name>
<reference evidence="2" key="1">
    <citation type="submission" date="2016-03" db="EMBL/GenBank/DDBJ databases">
        <authorList>
            <person name="Sharma R."/>
            <person name="Simister A.R."/>
            <person name="Berg J.A."/>
            <person name="Jensen G.L."/>
            <person name="Keele B.R."/>
            <person name="Ward M.E.H."/>
            <person name="Breakwell D.P."/>
            <person name="Hope S."/>
            <person name="Grose J.H."/>
        </authorList>
    </citation>
    <scope>NUCLEOTIDE SEQUENCE [LARGE SCALE GENOMIC DNA]</scope>
</reference>